<evidence type="ECO:0000313" key="2">
    <source>
        <dbReference type="Proteomes" id="UP000246722"/>
    </source>
</evidence>
<keyword evidence="2" id="KW-1185">Reference proteome</keyword>
<dbReference type="InterPro" id="IPR008497">
    <property type="entry name" value="DUF779"/>
</dbReference>
<comment type="caution">
    <text evidence="1">The sequence shown here is derived from an EMBL/GenBank/DDBJ whole genome shotgun (WGS) entry which is preliminary data.</text>
</comment>
<dbReference type="EMBL" id="QHLY01000012">
    <property type="protein sequence ID" value="PXA67708.1"/>
    <property type="molecule type" value="Genomic_DNA"/>
</dbReference>
<sequence>MTDLKDPPAVAAVEASITVPGETRSRVALTQTTVELLRSLWEEHGPLMFHQSGGCCDGSSPMCFPAGEFITSDQDVLLGRLDVAPAGEPEQLIDFWISAEQFEYWSHTALLIDVVKGRGGGFSAEAPRGVRFLIRSELMDSFTV</sequence>
<dbReference type="Proteomes" id="UP000246722">
    <property type="component" value="Unassembled WGS sequence"/>
</dbReference>
<dbReference type="Pfam" id="PF05610">
    <property type="entry name" value="DUF779"/>
    <property type="match status" value="1"/>
</dbReference>
<dbReference type="RefSeq" id="WP_110127384.1">
    <property type="nucleotide sequence ID" value="NZ_QHLY01000012.1"/>
</dbReference>
<accession>A0A317ZP82</accession>
<dbReference type="OrthoDB" id="3725739at2"/>
<name>A0A317ZP82_9MICO</name>
<proteinExistence type="predicted"/>
<gene>
    <name evidence="1" type="ORF">CTB96_13480</name>
</gene>
<protein>
    <submittedName>
        <fullName evidence="1">DUF779 domain-containing protein</fullName>
    </submittedName>
</protein>
<organism evidence="1 2">
    <name type="scientific">Cryobacterium arcticum</name>
    <dbReference type="NCBI Taxonomy" id="670052"/>
    <lineage>
        <taxon>Bacteria</taxon>
        <taxon>Bacillati</taxon>
        <taxon>Actinomycetota</taxon>
        <taxon>Actinomycetes</taxon>
        <taxon>Micrococcales</taxon>
        <taxon>Microbacteriaceae</taxon>
        <taxon>Cryobacterium</taxon>
    </lineage>
</organism>
<reference evidence="1 2" key="1">
    <citation type="submission" date="2018-05" db="EMBL/GenBank/DDBJ databases">
        <title>Genetic diversity of glacier-inhabiting Cryobacterium bacteria in China and description of Cryobacterium mengkeensis sp. nov. and Arthrobacter glacialis sp. nov.</title>
        <authorList>
            <person name="Liu Q."/>
            <person name="Xin Y.-H."/>
        </authorList>
    </citation>
    <scope>NUCLEOTIDE SEQUENCE [LARGE SCALE GENOMIC DNA]</scope>
    <source>
        <strain evidence="1 2">SK-1</strain>
    </source>
</reference>
<evidence type="ECO:0000313" key="1">
    <source>
        <dbReference type="EMBL" id="PXA67708.1"/>
    </source>
</evidence>
<dbReference type="PIRSF" id="PIRSF009151">
    <property type="entry name" value="DUF779"/>
    <property type="match status" value="1"/>
</dbReference>
<dbReference type="AlphaFoldDB" id="A0A317ZP82"/>